<protein>
    <recommendedName>
        <fullName evidence="4">Secreted protein</fullName>
    </recommendedName>
</protein>
<comment type="caution">
    <text evidence="2">The sequence shown here is derived from an EMBL/GenBank/DDBJ whole genome shotgun (WGS) entry which is preliminary data.</text>
</comment>
<name>A0A482XLN7_LAOST</name>
<evidence type="ECO:0000256" key="1">
    <source>
        <dbReference type="SAM" id="SignalP"/>
    </source>
</evidence>
<gene>
    <name evidence="2" type="ORF">LSTR_LSTR016535</name>
</gene>
<proteinExistence type="predicted"/>
<evidence type="ECO:0008006" key="4">
    <source>
        <dbReference type="Google" id="ProtNLM"/>
    </source>
</evidence>
<keyword evidence="1" id="KW-0732">Signal</keyword>
<dbReference type="InParanoid" id="A0A482XLN7"/>
<evidence type="ECO:0000313" key="2">
    <source>
        <dbReference type="EMBL" id="RZF47015.1"/>
    </source>
</evidence>
<dbReference type="EMBL" id="QKKF02005021">
    <property type="protein sequence ID" value="RZF47015.1"/>
    <property type="molecule type" value="Genomic_DNA"/>
</dbReference>
<keyword evidence="3" id="KW-1185">Reference proteome</keyword>
<reference evidence="2 3" key="1">
    <citation type="journal article" date="2017" name="Gigascience">
        <title>Genome sequence of the small brown planthopper, Laodelphax striatellus.</title>
        <authorList>
            <person name="Zhu J."/>
            <person name="Jiang F."/>
            <person name="Wang X."/>
            <person name="Yang P."/>
            <person name="Bao Y."/>
            <person name="Zhao W."/>
            <person name="Wang W."/>
            <person name="Lu H."/>
            <person name="Wang Q."/>
            <person name="Cui N."/>
            <person name="Li J."/>
            <person name="Chen X."/>
            <person name="Luo L."/>
            <person name="Yu J."/>
            <person name="Kang L."/>
            <person name="Cui F."/>
        </authorList>
    </citation>
    <scope>NUCLEOTIDE SEQUENCE [LARGE SCALE GENOMIC DNA]</scope>
    <source>
        <strain evidence="2">Lst14</strain>
    </source>
</reference>
<organism evidence="2 3">
    <name type="scientific">Laodelphax striatellus</name>
    <name type="common">Small brown planthopper</name>
    <name type="synonym">Delphax striatella</name>
    <dbReference type="NCBI Taxonomy" id="195883"/>
    <lineage>
        <taxon>Eukaryota</taxon>
        <taxon>Metazoa</taxon>
        <taxon>Ecdysozoa</taxon>
        <taxon>Arthropoda</taxon>
        <taxon>Hexapoda</taxon>
        <taxon>Insecta</taxon>
        <taxon>Pterygota</taxon>
        <taxon>Neoptera</taxon>
        <taxon>Paraneoptera</taxon>
        <taxon>Hemiptera</taxon>
        <taxon>Auchenorrhyncha</taxon>
        <taxon>Fulgoroidea</taxon>
        <taxon>Delphacidae</taxon>
        <taxon>Criomorphinae</taxon>
        <taxon>Laodelphax</taxon>
    </lineage>
</organism>
<dbReference type="AlphaFoldDB" id="A0A482XLN7"/>
<feature type="chain" id="PRO_5019718557" description="Secreted protein" evidence="1">
    <location>
        <begin position="18"/>
        <end position="169"/>
    </location>
</feature>
<sequence length="169" mass="19460">MAVAVLCVLWHCDCVKSDMIEFEVRSRTCSVSCIVSVIYIEWTIDGRAGSHSLLLPVFFHFRTRPDNPDTKAVSRPAPKQPSDHHQFQPSFHIVFVTKYQQKTRKITDFNQLYRVSIPLPDPCVSTSKILNSNITPNNATSECYSSCRLWKLPAETRNLYPHFRFLTEP</sequence>
<accession>A0A482XLN7</accession>
<evidence type="ECO:0000313" key="3">
    <source>
        <dbReference type="Proteomes" id="UP000291343"/>
    </source>
</evidence>
<feature type="signal peptide" evidence="1">
    <location>
        <begin position="1"/>
        <end position="17"/>
    </location>
</feature>
<dbReference type="Proteomes" id="UP000291343">
    <property type="component" value="Unassembled WGS sequence"/>
</dbReference>